<comment type="caution">
    <text evidence="2">The sequence shown here is derived from an EMBL/GenBank/DDBJ whole genome shotgun (WGS) entry which is preliminary data.</text>
</comment>
<dbReference type="AlphaFoldDB" id="A0A8H4KTP7"/>
<evidence type="ECO:0000313" key="3">
    <source>
        <dbReference type="Proteomes" id="UP000605986"/>
    </source>
</evidence>
<evidence type="ECO:0000313" key="2">
    <source>
        <dbReference type="EMBL" id="KAF4457285.1"/>
    </source>
</evidence>
<name>A0A8H4KTP7_9HYPO</name>
<sequence>MAVSFSVYGHRSRLTNLVEDTDTTTYQPLTTLRTVTKARAKESGSAEGDDTAPTDRVPEDPNFPWGSDSPIHRHQNSSELGIGTDDGDGGLSKRVDWRLRWVNIKDKVKGLWHGRALETGG</sequence>
<feature type="region of interest" description="Disordered" evidence="1">
    <location>
        <begin position="35"/>
        <end position="91"/>
    </location>
</feature>
<gene>
    <name evidence="2" type="ORF">F53441_759</name>
</gene>
<dbReference type="Proteomes" id="UP000605986">
    <property type="component" value="Unassembled WGS sequence"/>
</dbReference>
<proteinExistence type="predicted"/>
<organism evidence="2 3">
    <name type="scientific">Fusarium austroafricanum</name>
    <dbReference type="NCBI Taxonomy" id="2364996"/>
    <lineage>
        <taxon>Eukaryota</taxon>
        <taxon>Fungi</taxon>
        <taxon>Dikarya</taxon>
        <taxon>Ascomycota</taxon>
        <taxon>Pezizomycotina</taxon>
        <taxon>Sordariomycetes</taxon>
        <taxon>Hypocreomycetidae</taxon>
        <taxon>Hypocreales</taxon>
        <taxon>Nectriaceae</taxon>
        <taxon>Fusarium</taxon>
        <taxon>Fusarium concolor species complex</taxon>
    </lineage>
</organism>
<reference evidence="2" key="1">
    <citation type="submission" date="2020-01" db="EMBL/GenBank/DDBJ databases">
        <title>Identification and distribution of gene clusters putatively required for synthesis of sphingolipid metabolism inhibitors in phylogenetically diverse species of the filamentous fungus Fusarium.</title>
        <authorList>
            <person name="Kim H.-S."/>
            <person name="Busman M."/>
            <person name="Brown D.W."/>
            <person name="Divon H."/>
            <person name="Uhlig S."/>
            <person name="Proctor R.H."/>
        </authorList>
    </citation>
    <scope>NUCLEOTIDE SEQUENCE</scope>
    <source>
        <strain evidence="2">NRRL 53441</strain>
    </source>
</reference>
<dbReference type="EMBL" id="JAADJG010000030">
    <property type="protein sequence ID" value="KAF4457285.1"/>
    <property type="molecule type" value="Genomic_DNA"/>
</dbReference>
<dbReference type="OrthoDB" id="5104805at2759"/>
<protein>
    <submittedName>
        <fullName evidence="2">Putative MUC1-Extracellular alpha-1,4-glucan glucosidase</fullName>
    </submittedName>
</protein>
<keyword evidence="3" id="KW-1185">Reference proteome</keyword>
<evidence type="ECO:0000256" key="1">
    <source>
        <dbReference type="SAM" id="MobiDB-lite"/>
    </source>
</evidence>
<accession>A0A8H4KTP7</accession>